<protein>
    <submittedName>
        <fullName evidence="1">Uncharacterized protein</fullName>
    </submittedName>
</protein>
<organism evidence="1 2">
    <name type="scientific">Eumeta variegata</name>
    <name type="common">Bagworm moth</name>
    <name type="synonym">Eumeta japonica</name>
    <dbReference type="NCBI Taxonomy" id="151549"/>
    <lineage>
        <taxon>Eukaryota</taxon>
        <taxon>Metazoa</taxon>
        <taxon>Ecdysozoa</taxon>
        <taxon>Arthropoda</taxon>
        <taxon>Hexapoda</taxon>
        <taxon>Insecta</taxon>
        <taxon>Pterygota</taxon>
        <taxon>Neoptera</taxon>
        <taxon>Endopterygota</taxon>
        <taxon>Lepidoptera</taxon>
        <taxon>Glossata</taxon>
        <taxon>Ditrysia</taxon>
        <taxon>Tineoidea</taxon>
        <taxon>Psychidae</taxon>
        <taxon>Oiketicinae</taxon>
        <taxon>Eumeta</taxon>
    </lineage>
</organism>
<proteinExistence type="predicted"/>
<evidence type="ECO:0000313" key="1">
    <source>
        <dbReference type="EMBL" id="GBP03378.1"/>
    </source>
</evidence>
<accession>A0A4C1SQ68</accession>
<dbReference type="EMBL" id="BGZK01000010">
    <property type="protein sequence ID" value="GBP03378.1"/>
    <property type="molecule type" value="Genomic_DNA"/>
</dbReference>
<evidence type="ECO:0000313" key="2">
    <source>
        <dbReference type="Proteomes" id="UP000299102"/>
    </source>
</evidence>
<keyword evidence="2" id="KW-1185">Reference proteome</keyword>
<dbReference type="AlphaFoldDB" id="A0A4C1SQ68"/>
<gene>
    <name evidence="1" type="ORF">EVAR_101766_1</name>
</gene>
<sequence>MGHIDIENRTGNGIENRIAIKIMINCRDRSICVLKEFILSALAKPRTEASFLPTTEPLYSDNRVSFILGARAQLAAPPAVQSRRFPMDAAYAEGSGRGRSELPNSETIKASARDIYGGIRNRALKILKAALRHSRSLSRGGARARRPALIASSYAWTYFSKSRSLSLLSAFSTGTTRNTWKNYKSPSTDVAVVALRYAREITNRVSLVVRHRSWAMPPAPEVFSTLKSRRSLRGGSGGGSGRQPITFKSGAGSYPAVFKSAGRAHFWVFVVRQSSRLFVLSQYLCMELFDDV</sequence>
<reference evidence="1 2" key="1">
    <citation type="journal article" date="2019" name="Commun. Biol.">
        <title>The bagworm genome reveals a unique fibroin gene that provides high tensile strength.</title>
        <authorList>
            <person name="Kono N."/>
            <person name="Nakamura H."/>
            <person name="Ohtoshi R."/>
            <person name="Tomita M."/>
            <person name="Numata K."/>
            <person name="Arakawa K."/>
        </authorList>
    </citation>
    <scope>NUCLEOTIDE SEQUENCE [LARGE SCALE GENOMIC DNA]</scope>
</reference>
<dbReference type="Proteomes" id="UP000299102">
    <property type="component" value="Unassembled WGS sequence"/>
</dbReference>
<name>A0A4C1SQ68_EUMVA</name>
<comment type="caution">
    <text evidence="1">The sequence shown here is derived from an EMBL/GenBank/DDBJ whole genome shotgun (WGS) entry which is preliminary data.</text>
</comment>